<dbReference type="Pfam" id="PF00654">
    <property type="entry name" value="Voltage_CLC"/>
    <property type="match status" value="1"/>
</dbReference>
<sequence length="403" mass="43949">MFHKQGPFALALLILAVIAGLAGMGFHLILEAVQLLIYHSHDLVGLSNVSQPYLFIVLILTGFIMAVIWYQLQKNEALISVKAQLLPKDEREEKPSMVKHTLHILTQVVSVSLGSPIGKEAAPREFGALAASHLANRFNLSAQERKLLVASGAAGLAAIYQVPIASVFFALETLGIAWGVKNLIFLLLATEIATQTAHLIISDQAIYSLETISTSWQNILLAICLVIIITPLAYIFNIWSKKVGQKKIKDKRILWALPLTFILLAFVTIYFPEIMGNGEAMATRIIAGQPWHRVLFLILIKAVMVLLVLSSGAYGGTLTPSFALGLALAYLLVTPFLPALAGSAMVLGALIFLATSMQAPLTALFLVIGFTGQGLSAYPILVLTVGLTRLYQDFFIKRWLFKD</sequence>
<protein>
    <submittedName>
        <fullName evidence="11">H+/Cl- antiporter ClcA</fullName>
    </submittedName>
</protein>
<feature type="transmembrane region" description="Helical" evidence="10">
    <location>
        <begin position="291"/>
        <end position="310"/>
    </location>
</feature>
<dbReference type="InterPro" id="IPR001807">
    <property type="entry name" value="ClC"/>
</dbReference>
<dbReference type="EMBL" id="JAFBEH010000062">
    <property type="protein sequence ID" value="MBM7643653.1"/>
    <property type="molecule type" value="Genomic_DNA"/>
</dbReference>
<proteinExistence type="predicted"/>
<accession>A0ABS2PUB9</accession>
<evidence type="ECO:0000256" key="5">
    <source>
        <dbReference type="ARBA" id="ARBA00023065"/>
    </source>
</evidence>
<evidence type="ECO:0000256" key="1">
    <source>
        <dbReference type="ARBA" id="ARBA00004141"/>
    </source>
</evidence>
<dbReference type="PANTHER" id="PTHR43427">
    <property type="entry name" value="CHLORIDE CHANNEL PROTEIN CLC-E"/>
    <property type="match status" value="1"/>
</dbReference>
<dbReference type="InterPro" id="IPR014743">
    <property type="entry name" value="Cl-channel_core"/>
</dbReference>
<evidence type="ECO:0000256" key="4">
    <source>
        <dbReference type="ARBA" id="ARBA00022989"/>
    </source>
</evidence>
<dbReference type="PANTHER" id="PTHR43427:SF6">
    <property type="entry name" value="CHLORIDE CHANNEL PROTEIN CLC-E"/>
    <property type="match status" value="1"/>
</dbReference>
<evidence type="ECO:0000313" key="11">
    <source>
        <dbReference type="EMBL" id="MBM7643653.1"/>
    </source>
</evidence>
<keyword evidence="4 10" id="KW-1133">Transmembrane helix</keyword>
<feature type="transmembrane region" description="Helical" evidence="10">
    <location>
        <begin position="7"/>
        <end position="30"/>
    </location>
</feature>
<dbReference type="RefSeq" id="WP_205010492.1">
    <property type="nucleotide sequence ID" value="NZ_JAFBEH010000062.1"/>
</dbReference>
<feature type="transmembrane region" description="Helical" evidence="10">
    <location>
        <begin position="219"/>
        <end position="240"/>
    </location>
</feature>
<dbReference type="PRINTS" id="PR00762">
    <property type="entry name" value="CLCHANNEL"/>
</dbReference>
<reference evidence="11 12" key="1">
    <citation type="submission" date="2021-01" db="EMBL/GenBank/DDBJ databases">
        <title>Genomic Encyclopedia of Type Strains, Phase IV (KMG-IV): sequencing the most valuable type-strain genomes for metagenomic binning, comparative biology and taxonomic classification.</title>
        <authorList>
            <person name="Goeker M."/>
        </authorList>
    </citation>
    <scope>NUCLEOTIDE SEQUENCE [LARGE SCALE GENOMIC DNA]</scope>
    <source>
        <strain evidence="11 12">DSM 27382</strain>
    </source>
</reference>
<keyword evidence="9" id="KW-0407">Ion channel</keyword>
<evidence type="ECO:0000256" key="7">
    <source>
        <dbReference type="ARBA" id="ARBA00023173"/>
    </source>
</evidence>
<evidence type="ECO:0000256" key="6">
    <source>
        <dbReference type="ARBA" id="ARBA00023136"/>
    </source>
</evidence>
<feature type="transmembrane region" description="Helical" evidence="10">
    <location>
        <begin position="361"/>
        <end position="388"/>
    </location>
</feature>
<evidence type="ECO:0000256" key="9">
    <source>
        <dbReference type="ARBA" id="ARBA00023303"/>
    </source>
</evidence>
<keyword evidence="6 10" id="KW-0472">Membrane</keyword>
<feature type="transmembrane region" description="Helical" evidence="10">
    <location>
        <begin position="50"/>
        <end position="72"/>
    </location>
</feature>
<keyword evidence="2" id="KW-0813">Transport</keyword>
<keyword evidence="8" id="KW-0868">Chloride</keyword>
<comment type="subcellular location">
    <subcellularLocation>
        <location evidence="1">Membrane</location>
        <topology evidence="1">Multi-pass membrane protein</topology>
    </subcellularLocation>
</comment>
<keyword evidence="12" id="KW-1185">Reference proteome</keyword>
<evidence type="ECO:0000256" key="3">
    <source>
        <dbReference type="ARBA" id="ARBA00022692"/>
    </source>
</evidence>
<dbReference type="Gene3D" id="1.10.3080.10">
    <property type="entry name" value="Clc chloride channel"/>
    <property type="match status" value="1"/>
</dbReference>
<comment type="caution">
    <text evidence="11">The sequence shown here is derived from an EMBL/GenBank/DDBJ whole genome shotgun (WGS) entry which is preliminary data.</text>
</comment>
<keyword evidence="5" id="KW-0406">Ion transport</keyword>
<feature type="transmembrane region" description="Helical" evidence="10">
    <location>
        <begin position="252"/>
        <end position="271"/>
    </location>
</feature>
<evidence type="ECO:0000313" key="12">
    <source>
        <dbReference type="Proteomes" id="UP000697472"/>
    </source>
</evidence>
<dbReference type="SUPFAM" id="SSF81340">
    <property type="entry name" value="Clc chloride channel"/>
    <property type="match status" value="1"/>
</dbReference>
<keyword evidence="7" id="KW-0869">Chloride channel</keyword>
<evidence type="ECO:0000256" key="10">
    <source>
        <dbReference type="SAM" id="Phobius"/>
    </source>
</evidence>
<name>A0ABS2PUB9_9STRE</name>
<keyword evidence="3 10" id="KW-0812">Transmembrane</keyword>
<evidence type="ECO:0000256" key="8">
    <source>
        <dbReference type="ARBA" id="ARBA00023214"/>
    </source>
</evidence>
<feature type="transmembrane region" description="Helical" evidence="10">
    <location>
        <begin position="322"/>
        <end position="355"/>
    </location>
</feature>
<evidence type="ECO:0000256" key="2">
    <source>
        <dbReference type="ARBA" id="ARBA00022448"/>
    </source>
</evidence>
<dbReference type="InterPro" id="IPR050368">
    <property type="entry name" value="ClC-type_chloride_channel"/>
</dbReference>
<feature type="transmembrane region" description="Helical" evidence="10">
    <location>
        <begin position="147"/>
        <end position="171"/>
    </location>
</feature>
<gene>
    <name evidence="11" type="ORF">JOC28_001964</name>
</gene>
<dbReference type="Proteomes" id="UP000697472">
    <property type="component" value="Unassembled WGS sequence"/>
</dbReference>
<organism evidence="11 12">
    <name type="scientific">Streptococcus loxodontisalivarius</name>
    <dbReference type="NCBI Taxonomy" id="1349415"/>
    <lineage>
        <taxon>Bacteria</taxon>
        <taxon>Bacillati</taxon>
        <taxon>Bacillota</taxon>
        <taxon>Bacilli</taxon>
        <taxon>Lactobacillales</taxon>
        <taxon>Streptococcaceae</taxon>
        <taxon>Streptococcus</taxon>
    </lineage>
</organism>